<name>A0ABU3DD89_9RHOB</name>
<comment type="similarity">
    <text evidence="1">Belongs to the virb1 family.</text>
</comment>
<keyword evidence="2" id="KW-0732">Signal</keyword>
<evidence type="ECO:0000259" key="3">
    <source>
        <dbReference type="Pfam" id="PF01464"/>
    </source>
</evidence>
<accession>A0ABU3DD89</accession>
<dbReference type="Pfam" id="PF01464">
    <property type="entry name" value="SLT"/>
    <property type="match status" value="1"/>
</dbReference>
<feature type="signal peptide" evidence="2">
    <location>
        <begin position="1"/>
        <end position="19"/>
    </location>
</feature>
<keyword evidence="5" id="KW-1185">Reference proteome</keyword>
<evidence type="ECO:0000313" key="5">
    <source>
        <dbReference type="Proteomes" id="UP001265259"/>
    </source>
</evidence>
<protein>
    <submittedName>
        <fullName evidence="4">Transglycosylase SLT domain-containing protein</fullName>
    </submittedName>
</protein>
<comment type="caution">
    <text evidence="4">The sequence shown here is derived from an EMBL/GenBank/DDBJ whole genome shotgun (WGS) entry which is preliminary data.</text>
</comment>
<dbReference type="InterPro" id="IPR023346">
    <property type="entry name" value="Lysozyme-like_dom_sf"/>
</dbReference>
<dbReference type="EMBL" id="JAVRHL010000001">
    <property type="protein sequence ID" value="MDT0681680.1"/>
    <property type="molecule type" value="Genomic_DNA"/>
</dbReference>
<gene>
    <name evidence="4" type="ORF">RM543_03205</name>
</gene>
<feature type="chain" id="PRO_5047219217" evidence="2">
    <location>
        <begin position="20"/>
        <end position="222"/>
    </location>
</feature>
<proteinExistence type="inferred from homology"/>
<dbReference type="SUPFAM" id="SSF53955">
    <property type="entry name" value="Lysozyme-like"/>
    <property type="match status" value="1"/>
</dbReference>
<evidence type="ECO:0000313" key="4">
    <source>
        <dbReference type="EMBL" id="MDT0681680.1"/>
    </source>
</evidence>
<dbReference type="InterPro" id="IPR008258">
    <property type="entry name" value="Transglycosylase_SLT_dom_1"/>
</dbReference>
<sequence>MTRSLFIALLIVVATSTFAVASHDPCRQAARDAADRTGVPFDILLAVATVESGRTANGRSSPWPWTLNIEGTGHYLPSRAAAEAAFATALASGRTSTDAGCFQVNYRWHGSAFDRPADMLDPQANALYAARFLEDLHGEFGDWEAAIGAYHSRDPVRSTRYLAKIRDARSRATPGDPPAPAPARQIARASSYPLLVADGGKRSAGSLFSTAGRARPLFGALR</sequence>
<evidence type="ECO:0000256" key="1">
    <source>
        <dbReference type="ARBA" id="ARBA00009387"/>
    </source>
</evidence>
<reference evidence="4 5" key="1">
    <citation type="submission" date="2023-09" db="EMBL/GenBank/DDBJ databases">
        <authorList>
            <person name="Rey-Velasco X."/>
        </authorList>
    </citation>
    <scope>NUCLEOTIDE SEQUENCE [LARGE SCALE GENOMIC DNA]</scope>
    <source>
        <strain evidence="4 5">F158</strain>
    </source>
</reference>
<dbReference type="Proteomes" id="UP001265259">
    <property type="component" value="Unassembled WGS sequence"/>
</dbReference>
<organism evidence="4 5">
    <name type="scientific">Tropicimonas omnivorans</name>
    <dbReference type="NCBI Taxonomy" id="3075590"/>
    <lineage>
        <taxon>Bacteria</taxon>
        <taxon>Pseudomonadati</taxon>
        <taxon>Pseudomonadota</taxon>
        <taxon>Alphaproteobacteria</taxon>
        <taxon>Rhodobacterales</taxon>
        <taxon>Roseobacteraceae</taxon>
        <taxon>Tropicimonas</taxon>
    </lineage>
</organism>
<evidence type="ECO:0000256" key="2">
    <source>
        <dbReference type="SAM" id="SignalP"/>
    </source>
</evidence>
<dbReference type="RefSeq" id="WP_311689449.1">
    <property type="nucleotide sequence ID" value="NZ_JAVRHL010000001.1"/>
</dbReference>
<dbReference type="Gene3D" id="1.10.530.10">
    <property type="match status" value="1"/>
</dbReference>
<feature type="domain" description="Transglycosylase SLT" evidence="3">
    <location>
        <begin position="30"/>
        <end position="151"/>
    </location>
</feature>